<feature type="region of interest" description="Disordered" evidence="1">
    <location>
        <begin position="142"/>
        <end position="174"/>
    </location>
</feature>
<feature type="region of interest" description="Disordered" evidence="1">
    <location>
        <begin position="188"/>
        <end position="282"/>
    </location>
</feature>
<reference evidence="2" key="1">
    <citation type="submission" date="2014-09" db="EMBL/GenBank/DDBJ databases">
        <authorList>
            <person name="Magalhaes I.L.F."/>
            <person name="Oliveira U."/>
            <person name="Santos F.R."/>
            <person name="Vidigal T.H.D.A."/>
            <person name="Brescovit A.D."/>
            <person name="Santos A.J."/>
        </authorList>
    </citation>
    <scope>NUCLEOTIDE SEQUENCE</scope>
    <source>
        <tissue evidence="2">Shoot tissue taken approximately 20 cm above the soil surface</tissue>
    </source>
</reference>
<evidence type="ECO:0000256" key="1">
    <source>
        <dbReference type="SAM" id="MobiDB-lite"/>
    </source>
</evidence>
<organism evidence="2">
    <name type="scientific">Arundo donax</name>
    <name type="common">Giant reed</name>
    <name type="synonym">Donax arundinaceus</name>
    <dbReference type="NCBI Taxonomy" id="35708"/>
    <lineage>
        <taxon>Eukaryota</taxon>
        <taxon>Viridiplantae</taxon>
        <taxon>Streptophyta</taxon>
        <taxon>Embryophyta</taxon>
        <taxon>Tracheophyta</taxon>
        <taxon>Spermatophyta</taxon>
        <taxon>Magnoliopsida</taxon>
        <taxon>Liliopsida</taxon>
        <taxon>Poales</taxon>
        <taxon>Poaceae</taxon>
        <taxon>PACMAD clade</taxon>
        <taxon>Arundinoideae</taxon>
        <taxon>Arundineae</taxon>
        <taxon>Arundo</taxon>
    </lineage>
</organism>
<sequence length="282" mass="30378">MSSIMLLRRSPVLAVLIVSDRRVRSGGCSPMVPFGGLPVDPVGGRELVCPPPLVLLSEDVFMADELFASAPPALPCSGKLDDEVLPCAETERRSWMPVGYVASAASSRPADLPEFMELRRSRRLRLAARRLWLCMSRRRHRSSSGSVGSEVVRMSSAGGGATAARSLRSAPGSEQMLAMDEDRTKRGFLASPAGSVPKQPPRDSPRLSSISSDSRPAALPAFSPDAPPSRPNRPRKSLDAMATPPHNNPFLPTTTPSHRDQLLSMTKQLSSKARATRSPSFT</sequence>
<name>A0A0A9CKT6_ARUDO</name>
<accession>A0A0A9CKT6</accession>
<reference evidence="2" key="2">
    <citation type="journal article" date="2015" name="Data Brief">
        <title>Shoot transcriptome of the giant reed, Arundo donax.</title>
        <authorList>
            <person name="Barrero R.A."/>
            <person name="Guerrero F.D."/>
            <person name="Moolhuijzen P."/>
            <person name="Goolsby J.A."/>
            <person name="Tidwell J."/>
            <person name="Bellgard S.E."/>
            <person name="Bellgard M.I."/>
        </authorList>
    </citation>
    <scope>NUCLEOTIDE SEQUENCE</scope>
    <source>
        <tissue evidence="2">Shoot tissue taken approximately 20 cm above the soil surface</tissue>
    </source>
</reference>
<feature type="compositionally biased region" description="Low complexity" evidence="1">
    <location>
        <begin position="206"/>
        <end position="219"/>
    </location>
</feature>
<feature type="compositionally biased region" description="Polar residues" evidence="1">
    <location>
        <begin position="263"/>
        <end position="282"/>
    </location>
</feature>
<dbReference type="EMBL" id="GBRH01220961">
    <property type="protein sequence ID" value="JAD76934.1"/>
    <property type="molecule type" value="Transcribed_RNA"/>
</dbReference>
<protein>
    <submittedName>
        <fullName evidence="2">Uncharacterized protein</fullName>
    </submittedName>
</protein>
<evidence type="ECO:0000313" key="2">
    <source>
        <dbReference type="EMBL" id="JAD76934.1"/>
    </source>
</evidence>
<dbReference type="AlphaFoldDB" id="A0A0A9CKT6"/>
<feature type="compositionally biased region" description="Low complexity" evidence="1">
    <location>
        <begin position="143"/>
        <end position="170"/>
    </location>
</feature>
<proteinExistence type="predicted"/>